<dbReference type="RefSeq" id="WP_053767646.1">
    <property type="nucleotide sequence ID" value="NZ_LHCI01000106.1"/>
</dbReference>
<reference evidence="2" key="1">
    <citation type="submission" date="2015-07" db="EMBL/GenBank/DDBJ databases">
        <authorList>
            <person name="Zylicz-Stachula A."/>
            <person name="Jezewska-Frackowiak J."/>
            <person name="Czajkowska E."/>
            <person name="Skowron P.M."/>
        </authorList>
    </citation>
    <scope>NUCLEOTIDE SEQUENCE [LARGE SCALE GENOMIC DNA]</scope>
    <source>
        <strain evidence="2">ATCC 25104 / DSM 625 / JCM 10724 / NBRC 103206 / NCIMB 11243 / YT-1</strain>
    </source>
</reference>
<sequence>MRRLGPLLLFLLGVALGEGFGPEAALKECLLLIRGLRVLGLYQEEGATLVLLGQERPLLLVAVERGRPMPHLGPLRGKPMARRPWPLLKELSLARQVVALPGEYRCFVLHRGRVVGVLRLGQDLRPIPLDLPSETLPQ</sequence>
<gene>
    <name evidence="1" type="ORF">BVI061214_01147</name>
</gene>
<organism evidence="1 2">
    <name type="scientific">Thermus aquaticus</name>
    <dbReference type="NCBI Taxonomy" id="271"/>
    <lineage>
        <taxon>Bacteria</taxon>
        <taxon>Thermotogati</taxon>
        <taxon>Deinococcota</taxon>
        <taxon>Deinococci</taxon>
        <taxon>Thermales</taxon>
        <taxon>Thermaceae</taxon>
        <taxon>Thermus</taxon>
    </lineage>
</organism>
<dbReference type="EMBL" id="LHCI01000106">
    <property type="protein sequence ID" value="KOX89963.1"/>
    <property type="molecule type" value="Genomic_DNA"/>
</dbReference>
<evidence type="ECO:0000313" key="2">
    <source>
        <dbReference type="Proteomes" id="UP000037685"/>
    </source>
</evidence>
<dbReference type="PATRIC" id="fig|271.14.peg.1221"/>
<accession>A0A0N0BLS3</accession>
<protein>
    <submittedName>
        <fullName evidence="1">Uncharacterized protein</fullName>
    </submittedName>
</protein>
<evidence type="ECO:0000313" key="1">
    <source>
        <dbReference type="EMBL" id="KOX89963.1"/>
    </source>
</evidence>
<proteinExistence type="predicted"/>
<dbReference type="Proteomes" id="UP000037685">
    <property type="component" value="Unassembled WGS sequence"/>
</dbReference>
<name>A0A0N0BLS3_THEAQ</name>
<dbReference type="AlphaFoldDB" id="A0A0N0BLS3"/>
<comment type="caution">
    <text evidence="1">The sequence shown here is derived from an EMBL/GenBank/DDBJ whole genome shotgun (WGS) entry which is preliminary data.</text>
</comment>